<evidence type="ECO:0000256" key="1">
    <source>
        <dbReference type="SAM" id="MobiDB-lite"/>
    </source>
</evidence>
<dbReference type="Proteomes" id="UP000324222">
    <property type="component" value="Unassembled WGS sequence"/>
</dbReference>
<protein>
    <submittedName>
        <fullName evidence="2">Uncharacterized protein</fullName>
    </submittedName>
</protein>
<name>A0A5B7IY53_PORTR</name>
<evidence type="ECO:0000313" key="3">
    <source>
        <dbReference type="Proteomes" id="UP000324222"/>
    </source>
</evidence>
<feature type="region of interest" description="Disordered" evidence="1">
    <location>
        <begin position="1"/>
        <end position="35"/>
    </location>
</feature>
<proteinExistence type="predicted"/>
<gene>
    <name evidence="2" type="ORF">E2C01_085470</name>
</gene>
<comment type="caution">
    <text evidence="2">The sequence shown here is derived from an EMBL/GenBank/DDBJ whole genome shotgun (WGS) entry which is preliminary data.</text>
</comment>
<evidence type="ECO:0000313" key="2">
    <source>
        <dbReference type="EMBL" id="MPC90481.1"/>
    </source>
</evidence>
<reference evidence="2 3" key="1">
    <citation type="submission" date="2019-05" db="EMBL/GenBank/DDBJ databases">
        <title>Another draft genome of Portunus trituberculatus and its Hox gene families provides insights of decapod evolution.</title>
        <authorList>
            <person name="Jeong J.-H."/>
            <person name="Song I."/>
            <person name="Kim S."/>
            <person name="Choi T."/>
            <person name="Kim D."/>
            <person name="Ryu S."/>
            <person name="Kim W."/>
        </authorList>
    </citation>
    <scope>NUCLEOTIDE SEQUENCE [LARGE SCALE GENOMIC DNA]</scope>
    <source>
        <tissue evidence="2">Muscle</tissue>
    </source>
</reference>
<feature type="region of interest" description="Disordered" evidence="1">
    <location>
        <begin position="86"/>
        <end position="127"/>
    </location>
</feature>
<feature type="compositionally biased region" description="Low complexity" evidence="1">
    <location>
        <begin position="86"/>
        <end position="110"/>
    </location>
</feature>
<dbReference type="EMBL" id="VSRR010084517">
    <property type="protein sequence ID" value="MPC90481.1"/>
    <property type="molecule type" value="Genomic_DNA"/>
</dbReference>
<accession>A0A5B7IY53</accession>
<keyword evidence="3" id="KW-1185">Reference proteome</keyword>
<sequence>MLADRQGTNRALGKPTHESDRYRLPPAAPTRPTHQPLNLLITPILYLNLLFLLSDAQGQSSSLSLPRRVAFDLHLLLSLPTDAHQSLPPLSHHTPPSHAPPHARTHATTSFTGPAQHPAHTPSGKRSVSVVVNVTHTSERNHGVNRATTVRWCPRSTESLSFK</sequence>
<organism evidence="2 3">
    <name type="scientific">Portunus trituberculatus</name>
    <name type="common">Swimming crab</name>
    <name type="synonym">Neptunus trituberculatus</name>
    <dbReference type="NCBI Taxonomy" id="210409"/>
    <lineage>
        <taxon>Eukaryota</taxon>
        <taxon>Metazoa</taxon>
        <taxon>Ecdysozoa</taxon>
        <taxon>Arthropoda</taxon>
        <taxon>Crustacea</taxon>
        <taxon>Multicrustacea</taxon>
        <taxon>Malacostraca</taxon>
        <taxon>Eumalacostraca</taxon>
        <taxon>Eucarida</taxon>
        <taxon>Decapoda</taxon>
        <taxon>Pleocyemata</taxon>
        <taxon>Brachyura</taxon>
        <taxon>Eubrachyura</taxon>
        <taxon>Portunoidea</taxon>
        <taxon>Portunidae</taxon>
        <taxon>Portuninae</taxon>
        <taxon>Portunus</taxon>
    </lineage>
</organism>
<dbReference type="AlphaFoldDB" id="A0A5B7IY53"/>